<dbReference type="Pfam" id="PF12388">
    <property type="entry name" value="Peptidase_M57"/>
    <property type="match status" value="1"/>
</dbReference>
<keyword evidence="1" id="KW-0732">Signal</keyword>
<sequence>MSKLQKMFKGAAVLAVSCGVLSACGADTAETQANPEDVNQEIINNLVEAGFPVDDIMVADGKVYVGRDAHVTHEASVEMLQNVGSQEQYHTTNLVGTSVTKICVNPTSTFNSYSRLSAGLTAAIENYNQRGLRITFARGPTTGCTANITAQTMSGTGGSAGFPSGGRPYGTINIGTGLQSYSADVNEHVITHELGHAIGFRHSDYYNRSISCGGSATNEGTAGVGAIHIPGTPTTATRGGSVMNSCFSSSETGEWTSSDITALNYLY</sequence>
<dbReference type="Gene3D" id="3.40.390.10">
    <property type="entry name" value="Collagenase (Catalytic Domain)"/>
    <property type="match status" value="1"/>
</dbReference>
<feature type="signal peptide" evidence="1">
    <location>
        <begin position="1"/>
        <end position="25"/>
    </location>
</feature>
<dbReference type="SUPFAM" id="SSF55486">
    <property type="entry name" value="Metalloproteases ('zincins'), catalytic domain"/>
    <property type="match status" value="1"/>
</dbReference>
<dbReference type="PROSITE" id="PS51257">
    <property type="entry name" value="PROKAR_LIPOPROTEIN"/>
    <property type="match status" value="1"/>
</dbReference>
<keyword evidence="2" id="KW-0378">Hydrolase</keyword>
<evidence type="ECO:0000313" key="2">
    <source>
        <dbReference type="EMBL" id="NMO17880.1"/>
    </source>
</evidence>
<keyword evidence="2" id="KW-0645">Protease</keyword>
<dbReference type="AlphaFoldDB" id="A0A848LJJ0"/>
<gene>
    <name evidence="2" type="ORF">HG543_23915</name>
</gene>
<name>A0A848LJJ0_9BACT</name>
<comment type="caution">
    <text evidence="2">The sequence shown here is derived from an EMBL/GenBank/DDBJ whole genome shotgun (WGS) entry which is preliminary data.</text>
</comment>
<keyword evidence="3" id="KW-1185">Reference proteome</keyword>
<dbReference type="InterPro" id="IPR024653">
    <property type="entry name" value="Peptidase_M10/M27/M57"/>
</dbReference>
<organism evidence="2 3">
    <name type="scientific">Pyxidicoccus fallax</name>
    <dbReference type="NCBI Taxonomy" id="394095"/>
    <lineage>
        <taxon>Bacteria</taxon>
        <taxon>Pseudomonadati</taxon>
        <taxon>Myxococcota</taxon>
        <taxon>Myxococcia</taxon>
        <taxon>Myxococcales</taxon>
        <taxon>Cystobacterineae</taxon>
        <taxon>Myxococcaceae</taxon>
        <taxon>Pyxidicoccus</taxon>
    </lineage>
</organism>
<dbReference type="InterPro" id="IPR024079">
    <property type="entry name" value="MetalloPept_cat_dom_sf"/>
</dbReference>
<dbReference type="GO" id="GO:0006508">
    <property type="term" value="P:proteolysis"/>
    <property type="evidence" value="ECO:0007669"/>
    <property type="project" value="UniProtKB-KW"/>
</dbReference>
<protein>
    <submittedName>
        <fullName evidence="2">Protease</fullName>
    </submittedName>
</protein>
<reference evidence="2 3" key="1">
    <citation type="submission" date="2020-04" db="EMBL/GenBank/DDBJ databases">
        <title>Draft genome of Pyxidicoccus fallax type strain.</title>
        <authorList>
            <person name="Whitworth D.E."/>
        </authorList>
    </citation>
    <scope>NUCLEOTIDE SEQUENCE [LARGE SCALE GENOMIC DNA]</scope>
    <source>
        <strain evidence="2 3">DSM 14698</strain>
    </source>
</reference>
<dbReference type="GO" id="GO:0008237">
    <property type="term" value="F:metallopeptidase activity"/>
    <property type="evidence" value="ECO:0007669"/>
    <property type="project" value="InterPro"/>
</dbReference>
<dbReference type="Proteomes" id="UP000518300">
    <property type="component" value="Unassembled WGS sequence"/>
</dbReference>
<feature type="chain" id="PRO_5032485907" evidence="1">
    <location>
        <begin position="26"/>
        <end position="267"/>
    </location>
</feature>
<proteinExistence type="predicted"/>
<dbReference type="EMBL" id="JABBJJ010000113">
    <property type="protein sequence ID" value="NMO17880.1"/>
    <property type="molecule type" value="Genomic_DNA"/>
</dbReference>
<evidence type="ECO:0000313" key="3">
    <source>
        <dbReference type="Proteomes" id="UP000518300"/>
    </source>
</evidence>
<evidence type="ECO:0000256" key="1">
    <source>
        <dbReference type="SAM" id="SignalP"/>
    </source>
</evidence>
<accession>A0A848LJJ0</accession>